<dbReference type="EMBL" id="BARU01010367">
    <property type="protein sequence ID" value="GAH32426.1"/>
    <property type="molecule type" value="Genomic_DNA"/>
</dbReference>
<organism evidence="2">
    <name type="scientific">marine sediment metagenome</name>
    <dbReference type="NCBI Taxonomy" id="412755"/>
    <lineage>
        <taxon>unclassified sequences</taxon>
        <taxon>metagenomes</taxon>
        <taxon>ecological metagenomes</taxon>
    </lineage>
</organism>
<protein>
    <submittedName>
        <fullName evidence="2">Uncharacterized protein</fullName>
    </submittedName>
</protein>
<accession>X1EGI9</accession>
<name>X1EGI9_9ZZZZ</name>
<feature type="non-terminal residue" evidence="2">
    <location>
        <position position="105"/>
    </location>
</feature>
<sequence>MLVSNPPIAKVTLNGATAHTKAAASPPRVDPNLRPKSSRSRHVNPSATALIMRAICGNGALDPPRKLPMKTNISVYNGVVVPKTCSPGLYTNPIPARIFLAYRKV</sequence>
<evidence type="ECO:0000313" key="2">
    <source>
        <dbReference type="EMBL" id="GAH32426.1"/>
    </source>
</evidence>
<feature type="region of interest" description="Disordered" evidence="1">
    <location>
        <begin position="14"/>
        <end position="44"/>
    </location>
</feature>
<gene>
    <name evidence="2" type="ORF">S03H2_19789</name>
</gene>
<dbReference type="AlphaFoldDB" id="X1EGI9"/>
<evidence type="ECO:0000256" key="1">
    <source>
        <dbReference type="SAM" id="MobiDB-lite"/>
    </source>
</evidence>
<proteinExistence type="predicted"/>
<comment type="caution">
    <text evidence="2">The sequence shown here is derived from an EMBL/GenBank/DDBJ whole genome shotgun (WGS) entry which is preliminary data.</text>
</comment>
<reference evidence="2" key="1">
    <citation type="journal article" date="2014" name="Front. Microbiol.">
        <title>High frequency of phylogenetically diverse reductive dehalogenase-homologous genes in deep subseafloor sedimentary metagenomes.</title>
        <authorList>
            <person name="Kawai M."/>
            <person name="Futagami T."/>
            <person name="Toyoda A."/>
            <person name="Takaki Y."/>
            <person name="Nishi S."/>
            <person name="Hori S."/>
            <person name="Arai W."/>
            <person name="Tsubouchi T."/>
            <person name="Morono Y."/>
            <person name="Uchiyama I."/>
            <person name="Ito T."/>
            <person name="Fujiyama A."/>
            <person name="Inagaki F."/>
            <person name="Takami H."/>
        </authorList>
    </citation>
    <scope>NUCLEOTIDE SEQUENCE</scope>
    <source>
        <strain evidence="2">Expedition CK06-06</strain>
    </source>
</reference>